<feature type="region of interest" description="Disordered" evidence="2">
    <location>
        <begin position="1"/>
        <end position="21"/>
    </location>
</feature>
<name>A0A143PJQ8_LUTPR</name>
<evidence type="ECO:0000313" key="5">
    <source>
        <dbReference type="Proteomes" id="UP000076079"/>
    </source>
</evidence>
<accession>A0A143PJQ8</accession>
<proteinExistence type="predicted"/>
<dbReference type="PATRIC" id="fig|1813736.3.peg.1547"/>
<dbReference type="Pfam" id="PF14361">
    <property type="entry name" value="RsbRD_N"/>
    <property type="match status" value="1"/>
</dbReference>
<dbReference type="InterPro" id="IPR002645">
    <property type="entry name" value="STAS_dom"/>
</dbReference>
<dbReference type="PANTHER" id="PTHR33745">
    <property type="entry name" value="RSBT ANTAGONIST PROTEIN RSBS-RELATED"/>
    <property type="match status" value="1"/>
</dbReference>
<keyword evidence="5" id="KW-1185">Reference proteome</keyword>
<dbReference type="Proteomes" id="UP000076079">
    <property type="component" value="Chromosome"/>
</dbReference>
<evidence type="ECO:0000259" key="3">
    <source>
        <dbReference type="PROSITE" id="PS50801"/>
    </source>
</evidence>
<dbReference type="Pfam" id="PF01740">
    <property type="entry name" value="STAS"/>
    <property type="match status" value="1"/>
</dbReference>
<dbReference type="EMBL" id="CP015136">
    <property type="protein sequence ID" value="AMY08298.1"/>
    <property type="molecule type" value="Genomic_DNA"/>
</dbReference>
<gene>
    <name evidence="4" type="primary">rsbRA</name>
    <name evidence="4" type="ORF">LuPra_01492</name>
</gene>
<dbReference type="InterPro" id="IPR036513">
    <property type="entry name" value="STAS_dom_sf"/>
</dbReference>
<reference evidence="4 5" key="1">
    <citation type="journal article" date="2016" name="Genome Announc.">
        <title>First Complete Genome Sequence of a Subdivision 6 Acidobacterium Strain.</title>
        <authorList>
            <person name="Huang S."/>
            <person name="Vieira S."/>
            <person name="Bunk B."/>
            <person name="Riedel T."/>
            <person name="Sproer C."/>
            <person name="Overmann J."/>
        </authorList>
    </citation>
    <scope>NUCLEOTIDE SEQUENCE [LARGE SCALE GENOMIC DNA]</scope>
    <source>
        <strain evidence="5">DSM 100886 HEG_-6_39</strain>
    </source>
</reference>
<dbReference type="SUPFAM" id="SSF52091">
    <property type="entry name" value="SpoIIaa-like"/>
    <property type="match status" value="1"/>
</dbReference>
<dbReference type="CDD" id="cd07041">
    <property type="entry name" value="STAS_RsbR_RsbS_like"/>
    <property type="match status" value="1"/>
</dbReference>
<dbReference type="AlphaFoldDB" id="A0A143PJQ8"/>
<evidence type="ECO:0000313" key="4">
    <source>
        <dbReference type="EMBL" id="AMY08298.1"/>
    </source>
</evidence>
<evidence type="ECO:0000256" key="1">
    <source>
        <dbReference type="ARBA" id="ARBA00022553"/>
    </source>
</evidence>
<dbReference type="InterPro" id="IPR025751">
    <property type="entry name" value="RsbRD_N_dom"/>
</dbReference>
<dbReference type="KEGG" id="abac:LuPra_01492"/>
<organism evidence="4 5">
    <name type="scientific">Luteitalea pratensis</name>
    <dbReference type="NCBI Taxonomy" id="1855912"/>
    <lineage>
        <taxon>Bacteria</taxon>
        <taxon>Pseudomonadati</taxon>
        <taxon>Acidobacteriota</taxon>
        <taxon>Vicinamibacteria</taxon>
        <taxon>Vicinamibacterales</taxon>
        <taxon>Vicinamibacteraceae</taxon>
        <taxon>Luteitalea</taxon>
    </lineage>
</organism>
<protein>
    <submittedName>
        <fullName evidence="4">Stressosome protein RsbRA</fullName>
    </submittedName>
</protein>
<dbReference type="PANTHER" id="PTHR33745:SF3">
    <property type="entry name" value="RSBT CO-ANTAGONIST PROTEIN RSBRC"/>
    <property type="match status" value="1"/>
</dbReference>
<dbReference type="PROSITE" id="PS50801">
    <property type="entry name" value="STAS"/>
    <property type="match status" value="1"/>
</dbReference>
<dbReference type="STRING" id="1855912.LuPra_01492"/>
<reference evidence="5" key="2">
    <citation type="submission" date="2016-04" db="EMBL/GenBank/DDBJ databases">
        <title>First Complete Genome Sequence of a Subdivision 6 Acidobacterium.</title>
        <authorList>
            <person name="Huang S."/>
            <person name="Vieira S."/>
            <person name="Bunk B."/>
            <person name="Riedel T."/>
            <person name="Sproeer C."/>
            <person name="Overmann J."/>
        </authorList>
    </citation>
    <scope>NUCLEOTIDE SEQUENCE [LARGE SCALE GENOMIC DNA]</scope>
    <source>
        <strain evidence="5">DSM 100886 HEG_-6_39</strain>
    </source>
</reference>
<dbReference type="Gene3D" id="3.30.750.24">
    <property type="entry name" value="STAS domain"/>
    <property type="match status" value="1"/>
</dbReference>
<feature type="domain" description="STAS" evidence="3">
    <location>
        <begin position="180"/>
        <end position="291"/>
    </location>
</feature>
<evidence type="ECO:0000256" key="2">
    <source>
        <dbReference type="SAM" id="MobiDB-lite"/>
    </source>
</evidence>
<keyword evidence="1" id="KW-0597">Phosphoprotein</keyword>
<dbReference type="InterPro" id="IPR051932">
    <property type="entry name" value="Bact_StressResp_Reg"/>
</dbReference>
<sequence>MYAAPIALPPQPGRRNAQGRHCMTTPHTRIADIVKTARQPLLEGWLASLREALGDGRIANAELTRQATDLLGLITPALETGTDVQGDGWAATRQLLEEISRSRAVQGFSWTETATFIFSLKKALFHELRRAFGADAQALADATWQANVVVDALGMHTIHTFQRSRESIILRQQEELLELSTPVVTLWDGILALPMIGTLDSARTQVVMESLLQRIVETGSEVAIIDITGVPTVDTLVAQHLLKTVTAIRLMGADCIISGIRPQIAQTIVHLGVDLRGVITKASLADALAVAFDRSGLTVVKRHAS</sequence>